<name>A0A840P9T2_9ACTN</name>
<dbReference type="Gene3D" id="3.40.630.30">
    <property type="match status" value="1"/>
</dbReference>
<reference evidence="2 3" key="1">
    <citation type="submission" date="2020-08" db="EMBL/GenBank/DDBJ databases">
        <title>Genomic Encyclopedia of Type Strains, Phase IV (KMG-IV): sequencing the most valuable type-strain genomes for metagenomic binning, comparative biology and taxonomic classification.</title>
        <authorList>
            <person name="Goeker M."/>
        </authorList>
    </citation>
    <scope>NUCLEOTIDE SEQUENCE [LARGE SCALE GENOMIC DNA]</scope>
    <source>
        <strain evidence="2 3">DSM 45615</strain>
    </source>
</reference>
<feature type="domain" description="N-acetyltransferase" evidence="1">
    <location>
        <begin position="9"/>
        <end position="157"/>
    </location>
</feature>
<dbReference type="CDD" id="cd04301">
    <property type="entry name" value="NAT_SF"/>
    <property type="match status" value="1"/>
</dbReference>
<dbReference type="Proteomes" id="UP000578449">
    <property type="component" value="Unassembled WGS sequence"/>
</dbReference>
<keyword evidence="2" id="KW-0808">Transferase</keyword>
<keyword evidence="3" id="KW-1185">Reference proteome</keyword>
<dbReference type="InterPro" id="IPR051531">
    <property type="entry name" value="N-acetyltransferase"/>
</dbReference>
<dbReference type="GO" id="GO:0016747">
    <property type="term" value="F:acyltransferase activity, transferring groups other than amino-acyl groups"/>
    <property type="evidence" value="ECO:0007669"/>
    <property type="project" value="InterPro"/>
</dbReference>
<protein>
    <submittedName>
        <fullName evidence="2">RimJ/RimL family protein N-acetyltransferase</fullName>
    </submittedName>
</protein>
<evidence type="ECO:0000313" key="3">
    <source>
        <dbReference type="Proteomes" id="UP000578449"/>
    </source>
</evidence>
<dbReference type="RefSeq" id="WP_185049700.1">
    <property type="nucleotide sequence ID" value="NZ_BAABIX010000003.1"/>
</dbReference>
<dbReference type="PROSITE" id="PS51186">
    <property type="entry name" value="GNAT"/>
    <property type="match status" value="1"/>
</dbReference>
<dbReference type="InterPro" id="IPR016181">
    <property type="entry name" value="Acyl_CoA_acyltransferase"/>
</dbReference>
<dbReference type="AlphaFoldDB" id="A0A840P9T2"/>
<dbReference type="EMBL" id="JACHGN010000004">
    <property type="protein sequence ID" value="MBB5132755.1"/>
    <property type="molecule type" value="Genomic_DNA"/>
</dbReference>
<dbReference type="SUPFAM" id="SSF55729">
    <property type="entry name" value="Acyl-CoA N-acyltransferases (Nat)"/>
    <property type="match status" value="1"/>
</dbReference>
<proteinExistence type="predicted"/>
<comment type="caution">
    <text evidence="2">The sequence shown here is derived from an EMBL/GenBank/DDBJ whole genome shotgun (WGS) entry which is preliminary data.</text>
</comment>
<sequence length="157" mass="17503">MTTLRTERLELRPATRQDADALREHWNHPDVRRYLFDGKEVDPTLVATLIAESDIARDGYGLWRIHRDGALVGVCGLRPHESGEVELLYSLDPSHWGHGLVTEAARAVLTEGAKAGLTRILIETDEDNEASQRVAVRLGAVDQGSDGRLRRYLLSLP</sequence>
<dbReference type="PANTHER" id="PTHR43792:SF1">
    <property type="entry name" value="N-ACETYLTRANSFERASE DOMAIN-CONTAINING PROTEIN"/>
    <property type="match status" value="1"/>
</dbReference>
<organism evidence="2 3">
    <name type="scientific">Thermocatellispora tengchongensis</name>
    <dbReference type="NCBI Taxonomy" id="1073253"/>
    <lineage>
        <taxon>Bacteria</taxon>
        <taxon>Bacillati</taxon>
        <taxon>Actinomycetota</taxon>
        <taxon>Actinomycetes</taxon>
        <taxon>Streptosporangiales</taxon>
        <taxon>Streptosporangiaceae</taxon>
        <taxon>Thermocatellispora</taxon>
    </lineage>
</organism>
<gene>
    <name evidence="2" type="ORF">HNP84_002471</name>
</gene>
<dbReference type="PANTHER" id="PTHR43792">
    <property type="entry name" value="GNAT FAMILY, PUTATIVE (AFU_ORTHOLOGUE AFUA_3G00765)-RELATED-RELATED"/>
    <property type="match status" value="1"/>
</dbReference>
<evidence type="ECO:0000313" key="2">
    <source>
        <dbReference type="EMBL" id="MBB5132755.1"/>
    </source>
</evidence>
<dbReference type="InterPro" id="IPR000182">
    <property type="entry name" value="GNAT_dom"/>
</dbReference>
<dbReference type="Pfam" id="PF13302">
    <property type="entry name" value="Acetyltransf_3"/>
    <property type="match status" value="1"/>
</dbReference>
<evidence type="ECO:0000259" key="1">
    <source>
        <dbReference type="PROSITE" id="PS51186"/>
    </source>
</evidence>
<accession>A0A840P9T2</accession>